<dbReference type="InterPro" id="IPR057667">
    <property type="entry name" value="HTH_SB"/>
</dbReference>
<dbReference type="InterPro" id="IPR052338">
    <property type="entry name" value="Transposase_5"/>
</dbReference>
<feature type="non-terminal residue" evidence="3">
    <location>
        <position position="183"/>
    </location>
</feature>
<evidence type="ECO:0008006" key="5">
    <source>
        <dbReference type="Google" id="ProtNLM"/>
    </source>
</evidence>
<dbReference type="PANTHER" id="PTHR23022:SF135">
    <property type="entry name" value="SI:DKEY-77F5.3"/>
    <property type="match status" value="1"/>
</dbReference>
<dbReference type="SUPFAM" id="SSF46689">
    <property type="entry name" value="Homeodomain-like"/>
    <property type="match status" value="1"/>
</dbReference>
<dbReference type="Gene3D" id="3.30.420.10">
    <property type="entry name" value="Ribonuclease H-like superfamily/Ribonuclease H"/>
    <property type="match status" value="1"/>
</dbReference>
<feature type="domain" description="Transposase Tc1-like" evidence="1">
    <location>
        <begin position="70"/>
        <end position="141"/>
    </location>
</feature>
<dbReference type="AlphaFoldDB" id="A0ABD0PHV9"/>
<dbReference type="Pfam" id="PF25787">
    <property type="entry name" value="HTH_SB"/>
    <property type="match status" value="1"/>
</dbReference>
<proteinExistence type="predicted"/>
<dbReference type="EMBL" id="JAMKFB020000015">
    <property type="protein sequence ID" value="KAL0173639.1"/>
    <property type="molecule type" value="Genomic_DNA"/>
</dbReference>
<sequence length="183" mass="21041">MAKTKELSKDVRDKIVDLHKAGMDYKTIDKQLGEKVTTVGAIILKWKKHKITVSLPRSGAPCKISPRGVSMIMRTVRNLSEPRTTREDLVNDLKAAGTIDTKKTIGNTLRREGLKSCSARKLSMLKKAHVQARLKFVFQHYNDPKHTTKVTKEWLKKQHMKVLEWPSQSPDLNPIENLWREFK</sequence>
<dbReference type="InterPro" id="IPR036388">
    <property type="entry name" value="WH-like_DNA-bd_sf"/>
</dbReference>
<feature type="domain" description="Sleeping Beauty transposase HTH" evidence="2">
    <location>
        <begin position="1"/>
        <end position="52"/>
    </location>
</feature>
<accession>A0ABD0PHV9</accession>
<dbReference type="InterPro" id="IPR009057">
    <property type="entry name" value="Homeodomain-like_sf"/>
</dbReference>
<reference evidence="3 4" key="1">
    <citation type="submission" date="2024-05" db="EMBL/GenBank/DDBJ databases">
        <title>Genome sequencing and assembly of Indian major carp, Cirrhinus mrigala (Hamilton, 1822).</title>
        <authorList>
            <person name="Mohindra V."/>
            <person name="Chowdhury L.M."/>
            <person name="Lal K."/>
            <person name="Jena J.K."/>
        </authorList>
    </citation>
    <scope>NUCLEOTIDE SEQUENCE [LARGE SCALE GENOMIC DNA]</scope>
    <source>
        <strain evidence="3">CM1030</strain>
        <tissue evidence="3">Blood</tissue>
    </source>
</reference>
<evidence type="ECO:0000313" key="4">
    <source>
        <dbReference type="Proteomes" id="UP001529510"/>
    </source>
</evidence>
<organism evidence="3 4">
    <name type="scientific">Cirrhinus mrigala</name>
    <name type="common">Mrigala</name>
    <dbReference type="NCBI Taxonomy" id="683832"/>
    <lineage>
        <taxon>Eukaryota</taxon>
        <taxon>Metazoa</taxon>
        <taxon>Chordata</taxon>
        <taxon>Craniata</taxon>
        <taxon>Vertebrata</taxon>
        <taxon>Euteleostomi</taxon>
        <taxon>Actinopterygii</taxon>
        <taxon>Neopterygii</taxon>
        <taxon>Teleostei</taxon>
        <taxon>Ostariophysi</taxon>
        <taxon>Cypriniformes</taxon>
        <taxon>Cyprinidae</taxon>
        <taxon>Labeoninae</taxon>
        <taxon>Labeonini</taxon>
        <taxon>Cirrhinus</taxon>
    </lineage>
</organism>
<dbReference type="Pfam" id="PF01498">
    <property type="entry name" value="HTH_Tnp_Tc3_2"/>
    <property type="match status" value="1"/>
</dbReference>
<evidence type="ECO:0000259" key="1">
    <source>
        <dbReference type="Pfam" id="PF01498"/>
    </source>
</evidence>
<protein>
    <recommendedName>
        <fullName evidence="5">Transposase Tc1-like domain-containing protein</fullName>
    </recommendedName>
</protein>
<dbReference type="Proteomes" id="UP001529510">
    <property type="component" value="Unassembled WGS sequence"/>
</dbReference>
<dbReference type="Gene3D" id="1.10.10.10">
    <property type="entry name" value="Winged helix-like DNA-binding domain superfamily/Winged helix DNA-binding domain"/>
    <property type="match status" value="1"/>
</dbReference>
<dbReference type="InterPro" id="IPR036397">
    <property type="entry name" value="RNaseH_sf"/>
</dbReference>
<name>A0ABD0PHV9_CIRMR</name>
<gene>
    <name evidence="3" type="ORF">M9458_029607</name>
</gene>
<dbReference type="InterPro" id="IPR002492">
    <property type="entry name" value="Transposase_Tc1-like"/>
</dbReference>
<evidence type="ECO:0000313" key="3">
    <source>
        <dbReference type="EMBL" id="KAL0173639.1"/>
    </source>
</evidence>
<comment type="caution">
    <text evidence="3">The sequence shown here is derived from an EMBL/GenBank/DDBJ whole genome shotgun (WGS) entry which is preliminary data.</text>
</comment>
<dbReference type="PANTHER" id="PTHR23022">
    <property type="entry name" value="TRANSPOSABLE ELEMENT-RELATED"/>
    <property type="match status" value="1"/>
</dbReference>
<evidence type="ECO:0000259" key="2">
    <source>
        <dbReference type="Pfam" id="PF25787"/>
    </source>
</evidence>
<keyword evidence="4" id="KW-1185">Reference proteome</keyword>